<evidence type="ECO:0000313" key="2">
    <source>
        <dbReference type="EMBL" id="KAF2400640.1"/>
    </source>
</evidence>
<dbReference type="Proteomes" id="UP000799640">
    <property type="component" value="Unassembled WGS sequence"/>
</dbReference>
<organism evidence="2 3">
    <name type="scientific">Trichodelitschia bisporula</name>
    <dbReference type="NCBI Taxonomy" id="703511"/>
    <lineage>
        <taxon>Eukaryota</taxon>
        <taxon>Fungi</taxon>
        <taxon>Dikarya</taxon>
        <taxon>Ascomycota</taxon>
        <taxon>Pezizomycotina</taxon>
        <taxon>Dothideomycetes</taxon>
        <taxon>Dothideomycetes incertae sedis</taxon>
        <taxon>Phaeotrichales</taxon>
        <taxon>Phaeotrichaceae</taxon>
        <taxon>Trichodelitschia</taxon>
    </lineage>
</organism>
<sequence length="201" mass="21157">MGERWRGFGGLGVDFDPEGGGEGDGVEYAGGDEEEYDDEPFDPDMLDEANALADQPGSEESSVYGDGEGRHPVLDSPTIRAAGVGSLGLLVPEGMGTGVPKLALTSPTLNSMPRMLEPVSPVPREEGMVGNAGSQASSMLAQLPPQRAQGHARSGSDSVAYVRERVGEGEEEFRWVLERRRTGSDGVESVVGRVVVEGGRI</sequence>
<proteinExistence type="predicted"/>
<feature type="compositionally biased region" description="Acidic residues" evidence="1">
    <location>
        <begin position="15"/>
        <end position="47"/>
    </location>
</feature>
<reference evidence="2" key="1">
    <citation type="journal article" date="2020" name="Stud. Mycol.">
        <title>101 Dothideomycetes genomes: a test case for predicting lifestyles and emergence of pathogens.</title>
        <authorList>
            <person name="Haridas S."/>
            <person name="Albert R."/>
            <person name="Binder M."/>
            <person name="Bloem J."/>
            <person name="Labutti K."/>
            <person name="Salamov A."/>
            <person name="Andreopoulos B."/>
            <person name="Baker S."/>
            <person name="Barry K."/>
            <person name="Bills G."/>
            <person name="Bluhm B."/>
            <person name="Cannon C."/>
            <person name="Castanera R."/>
            <person name="Culley D."/>
            <person name="Daum C."/>
            <person name="Ezra D."/>
            <person name="Gonzalez J."/>
            <person name="Henrissat B."/>
            <person name="Kuo A."/>
            <person name="Liang C."/>
            <person name="Lipzen A."/>
            <person name="Lutzoni F."/>
            <person name="Magnuson J."/>
            <person name="Mondo S."/>
            <person name="Nolan M."/>
            <person name="Ohm R."/>
            <person name="Pangilinan J."/>
            <person name="Park H.-J."/>
            <person name="Ramirez L."/>
            <person name="Alfaro M."/>
            <person name="Sun H."/>
            <person name="Tritt A."/>
            <person name="Yoshinaga Y."/>
            <person name="Zwiers L.-H."/>
            <person name="Turgeon B."/>
            <person name="Goodwin S."/>
            <person name="Spatafora J."/>
            <person name="Crous P."/>
            <person name="Grigoriev I."/>
        </authorList>
    </citation>
    <scope>NUCLEOTIDE SEQUENCE</scope>
    <source>
        <strain evidence="2">CBS 262.69</strain>
    </source>
</reference>
<evidence type="ECO:0000256" key="1">
    <source>
        <dbReference type="SAM" id="MobiDB-lite"/>
    </source>
</evidence>
<feature type="region of interest" description="Disordered" evidence="1">
    <location>
        <begin position="1"/>
        <end position="76"/>
    </location>
</feature>
<protein>
    <submittedName>
        <fullName evidence="2">Uncharacterized protein</fullName>
    </submittedName>
</protein>
<name>A0A6G1HX90_9PEZI</name>
<accession>A0A6G1HX90</accession>
<dbReference type="AlphaFoldDB" id="A0A6G1HX90"/>
<evidence type="ECO:0000313" key="3">
    <source>
        <dbReference type="Proteomes" id="UP000799640"/>
    </source>
</evidence>
<keyword evidence="3" id="KW-1185">Reference proteome</keyword>
<dbReference type="EMBL" id="ML996694">
    <property type="protein sequence ID" value="KAF2400640.1"/>
    <property type="molecule type" value="Genomic_DNA"/>
</dbReference>
<gene>
    <name evidence="2" type="ORF">EJ06DRAFT_581738</name>
</gene>